<dbReference type="Proteomes" id="UP000277464">
    <property type="component" value="Chromosome"/>
</dbReference>
<feature type="domain" description="Putative tail fiber protein gp53-like C-terminal" evidence="1">
    <location>
        <begin position="44"/>
        <end position="128"/>
    </location>
</feature>
<dbReference type="Gene3D" id="2.60.40.3940">
    <property type="match status" value="1"/>
</dbReference>
<proteinExistence type="predicted"/>
<accession>A0A7Z8ZMS3</accession>
<name>A0A7Z8ZMS3_9ESCH</name>
<evidence type="ECO:0000259" key="1">
    <source>
        <dbReference type="Pfam" id="PF21882"/>
    </source>
</evidence>
<organism evidence="2 3">
    <name type="scientific">Escherichia marmotae</name>
    <dbReference type="NCBI Taxonomy" id="1499973"/>
    <lineage>
        <taxon>Bacteria</taxon>
        <taxon>Pseudomonadati</taxon>
        <taxon>Pseudomonadota</taxon>
        <taxon>Gammaproteobacteria</taxon>
        <taxon>Enterobacterales</taxon>
        <taxon>Enterobacteriaceae</taxon>
        <taxon>Escherichia</taxon>
    </lineage>
</organism>
<dbReference type="InterPro" id="IPR054075">
    <property type="entry name" value="Gp53-like_C"/>
</dbReference>
<protein>
    <submittedName>
        <fullName evidence="2">Tail fiber protein</fullName>
    </submittedName>
</protein>
<evidence type="ECO:0000313" key="3">
    <source>
        <dbReference type="Proteomes" id="UP000277464"/>
    </source>
</evidence>
<dbReference type="Pfam" id="PF21882">
    <property type="entry name" value="Gp53-like_C"/>
    <property type="match status" value="1"/>
</dbReference>
<evidence type="ECO:0000313" key="2">
    <source>
        <dbReference type="EMBL" id="VED76209.1"/>
    </source>
</evidence>
<dbReference type="EMBL" id="LR134270">
    <property type="protein sequence ID" value="VED76209.1"/>
    <property type="molecule type" value="Genomic_DNA"/>
</dbReference>
<dbReference type="AlphaFoldDB" id="A0A7Z8ZMS3"/>
<reference evidence="2 3" key="1">
    <citation type="submission" date="2018-12" db="EMBL/GenBank/DDBJ databases">
        <authorList>
            <consortium name="Pathogen Informatics"/>
        </authorList>
    </citation>
    <scope>NUCLEOTIDE SEQUENCE [LARGE SCALE GENOMIC DNA]</scope>
    <source>
        <strain evidence="2 3">NCTC8196</strain>
    </source>
</reference>
<gene>
    <name evidence="2" type="primary">yfdL</name>
    <name evidence="2" type="ORF">NCTC8196_01682</name>
</gene>
<sequence>MPVTRYLCIFTNLGLGEAAKREVGTGANQIPDMASFTSGPGWMKFPDGTIIQFGVSIAGPIGYPTTVNFPIPFTSGYRIATSFDSAINGATDCPAFATTPAGGGLLAFYLMSSRTGGTGAGANWIAIGK</sequence>